<dbReference type="EMBL" id="CAJPVI010000030">
    <property type="protein sequence ID" value="CAG2154377.1"/>
    <property type="molecule type" value="Genomic_DNA"/>
</dbReference>
<comment type="caution">
    <text evidence="1">The sequence shown here is derived from an EMBL/GenBank/DDBJ whole genome shotgun (WGS) entry which is preliminary data.</text>
</comment>
<keyword evidence="2" id="KW-1185">Reference proteome</keyword>
<sequence>MRGGRGLFETVTGFFANGFAVDEFDAAAQAFLSVQDNIQRILTDVCTK</sequence>
<dbReference type="Proteomes" id="UP000672657">
    <property type="component" value="Unassembled WGS sequence"/>
</dbReference>
<evidence type="ECO:0000313" key="2">
    <source>
        <dbReference type="Proteomes" id="UP000672657"/>
    </source>
</evidence>
<accession>A0ABM8TM26</accession>
<proteinExistence type="predicted"/>
<protein>
    <submittedName>
        <fullName evidence="1">Uncharacterized protein</fullName>
    </submittedName>
</protein>
<evidence type="ECO:0000313" key="1">
    <source>
        <dbReference type="EMBL" id="CAG2154377.1"/>
    </source>
</evidence>
<reference evidence="1 2" key="1">
    <citation type="submission" date="2021-03" db="EMBL/GenBank/DDBJ databases">
        <authorList>
            <person name="Peeters C."/>
        </authorList>
    </citation>
    <scope>NUCLEOTIDE SEQUENCE [LARGE SCALE GENOMIC DNA]</scope>
    <source>
        <strain evidence="1 2">LMG 26411</strain>
    </source>
</reference>
<organism evidence="1 2">
    <name type="scientific">Cupriavidus numazuensis</name>
    <dbReference type="NCBI Taxonomy" id="221992"/>
    <lineage>
        <taxon>Bacteria</taxon>
        <taxon>Pseudomonadati</taxon>
        <taxon>Pseudomonadota</taxon>
        <taxon>Betaproteobacteria</taxon>
        <taxon>Burkholderiales</taxon>
        <taxon>Burkholderiaceae</taxon>
        <taxon>Cupriavidus</taxon>
    </lineage>
</organism>
<gene>
    <name evidence="1" type="ORF">LMG26411_04626</name>
</gene>
<name>A0ABM8TM26_9BURK</name>